<protein>
    <submittedName>
        <fullName evidence="1">Putative ftsj-like rna methyltransferase</fullName>
    </submittedName>
</protein>
<name>A0A0K8RCH1_IXORI</name>
<dbReference type="GO" id="GO:0032259">
    <property type="term" value="P:methylation"/>
    <property type="evidence" value="ECO:0007669"/>
    <property type="project" value="UniProtKB-KW"/>
</dbReference>
<proteinExistence type="evidence at transcript level"/>
<dbReference type="AlphaFoldDB" id="A0A0K8RCH1"/>
<keyword evidence="1" id="KW-0808">Transferase</keyword>
<organism evidence="1">
    <name type="scientific">Ixodes ricinus</name>
    <name type="common">Common tick</name>
    <name type="synonym">Acarus ricinus</name>
    <dbReference type="NCBI Taxonomy" id="34613"/>
    <lineage>
        <taxon>Eukaryota</taxon>
        <taxon>Metazoa</taxon>
        <taxon>Ecdysozoa</taxon>
        <taxon>Arthropoda</taxon>
        <taxon>Chelicerata</taxon>
        <taxon>Arachnida</taxon>
        <taxon>Acari</taxon>
        <taxon>Parasitiformes</taxon>
        <taxon>Ixodida</taxon>
        <taxon>Ixodoidea</taxon>
        <taxon>Ixodidae</taxon>
        <taxon>Ixodinae</taxon>
        <taxon>Ixodes</taxon>
    </lineage>
</organism>
<dbReference type="EMBL" id="GADI01005644">
    <property type="protein sequence ID" value="JAA68164.1"/>
    <property type="molecule type" value="mRNA"/>
</dbReference>
<accession>A0A0K8RCH1</accession>
<reference evidence="1" key="1">
    <citation type="submission" date="2012-12" db="EMBL/GenBank/DDBJ databases">
        <title>Identification and characterization of a phenylalanine ammonia-lyase gene family in Isatis indigotica Fort.</title>
        <authorList>
            <person name="Liu Q."/>
            <person name="Chen J."/>
            <person name="Zhou X."/>
            <person name="Di P."/>
            <person name="Xiao Y."/>
            <person name="Xuan H."/>
            <person name="Zhang L."/>
            <person name="Chen W."/>
        </authorList>
    </citation>
    <scope>NUCLEOTIDE SEQUENCE</scope>
    <source>
        <tissue evidence="1">Salivary gland</tissue>
    </source>
</reference>
<sequence length="138" mass="15316">MAALKSHKKSSSAPLRSSPIGTNCNTCWGASELSKTLNISFTFCRYWKTAFGRSLKPTHIRTAQVFRGADDVGQENVMNLIQLWSTKIKPAINLVKQESTGKIITSPVLSCCNECRRQSKNTAGKLGLHHEAMNRYKS</sequence>
<keyword evidence="1" id="KW-0489">Methyltransferase</keyword>
<dbReference type="GO" id="GO:0008168">
    <property type="term" value="F:methyltransferase activity"/>
    <property type="evidence" value="ECO:0007669"/>
    <property type="project" value="UniProtKB-KW"/>
</dbReference>
<evidence type="ECO:0000313" key="1">
    <source>
        <dbReference type="EMBL" id="JAA68164.1"/>
    </source>
</evidence>